<feature type="region of interest" description="Disordered" evidence="2">
    <location>
        <begin position="474"/>
        <end position="504"/>
    </location>
</feature>
<dbReference type="SUPFAM" id="SSF109905">
    <property type="entry name" value="Surp module (SWAP domain)"/>
    <property type="match status" value="1"/>
</dbReference>
<dbReference type="Gene3D" id="1.10.10.790">
    <property type="entry name" value="Surp module"/>
    <property type="match status" value="1"/>
</dbReference>
<feature type="region of interest" description="Disordered" evidence="2">
    <location>
        <begin position="207"/>
        <end position="227"/>
    </location>
</feature>
<dbReference type="InterPro" id="IPR035967">
    <property type="entry name" value="SWAP/Surp_sf"/>
</dbReference>
<organism evidence="4 5">
    <name type="scientific">Zostera marina</name>
    <name type="common">Eelgrass</name>
    <dbReference type="NCBI Taxonomy" id="29655"/>
    <lineage>
        <taxon>Eukaryota</taxon>
        <taxon>Viridiplantae</taxon>
        <taxon>Streptophyta</taxon>
        <taxon>Embryophyta</taxon>
        <taxon>Tracheophyta</taxon>
        <taxon>Spermatophyta</taxon>
        <taxon>Magnoliopsida</taxon>
        <taxon>Liliopsida</taxon>
        <taxon>Zosteraceae</taxon>
        <taxon>Zostera</taxon>
    </lineage>
</organism>
<dbReference type="EMBL" id="LFYR01002199">
    <property type="protein sequence ID" value="KMZ56373.1"/>
    <property type="molecule type" value="Genomic_DNA"/>
</dbReference>
<feature type="compositionally biased region" description="Basic and acidic residues" evidence="2">
    <location>
        <begin position="835"/>
        <end position="858"/>
    </location>
</feature>
<feature type="compositionally biased region" description="Basic residues" evidence="2">
    <location>
        <begin position="903"/>
        <end position="915"/>
    </location>
</feature>
<dbReference type="PROSITE" id="PS50128">
    <property type="entry name" value="SURP"/>
    <property type="match status" value="1"/>
</dbReference>
<sequence>MTSDEEDFIYIGTPIGREEDTSARKIKSASDAGQIRALPAWKQEVRDEDGRRRFHGAFTGGFSAGYYNTAGSKEGWTPQTFTSSRKNRAEVKQQSLLNFLDEDEREEIGQHALETSSKFDTFGFTAADLSRKQAEKDIHKRPSVIPGPVSDELVLPAMNSFGVKLLGKMGWRHGHSINETRNSSLYDSRREARKAFLAFSGNEPKMEVDEFNSTKSESRSSTDEHDVTIDASQTTPVFVLNPKQDLYGLGYDPFKHAPEFRENKRLRGSSRNVIGPKTTAASRKENLFSSNSGKLAPGFGIGALEELDIEDEDIYESGFEIMETCIDEVEPLSKTEKNVKLLLRDKEHNTLSGFKRATNSEYKLERFPPPNIPLGFKSCHIFSTPLNSSIAYHGSPPPEVPSPDDTSHKILIDGFAALVSRCGKLFEDLSKEKNKGNPLFCFLYGGNGCDYYTRRLWEEQQKRVDQKMLMLDNTKSSPYDTQKMTAESRGRALGEKPLAKSSSSPISNVFSAELQRLQSNLSDNFKMPSSHIDFSEIGKPFEKEPAKQKRFEQFIKDKFQGGLRSTFSGGTSNWSENDRARERLDFEAVLEKIQKGNFNQAASVMQQTLTSPMITETQFVSAGTETIHPKIEEKLSTKVYPKREEFQWRPAPILCKRFDITDPFMGKPPAMPKPRSKMDSFMFTPDFIKGDKLEGNVSTTNTTDLKSNVTGDEPTTSEPVVEANDKAVHKPVDLYKAIFSDDSDDDGDGILKMQKNVPEKVEGANTTLNRLVAGDFLESLGKELGFDIPTSTPVHLPKSVAGTEREITPGENGKVLSDHVKLGSTSKLLSTTSEETGKQIDRNDARSVKPSGAEDAKWQKNGHSSHKTRNMSSTSHIELPNEYDHRSREHKTGKNKINETRHKSSRRKRSRKGHHGSNLSDSDSSEDTRFEERHSDIKTVKKWRTDSRTESFSNDDKYHDDSRFKSDKKSSREKHSKHHSHSSSRHRSKKSPDRKER</sequence>
<dbReference type="STRING" id="29655.A0A0K9NIC3"/>
<dbReference type="InterPro" id="IPR000061">
    <property type="entry name" value="Surp"/>
</dbReference>
<protein>
    <recommendedName>
        <fullName evidence="3">SURP motif domain-containing protein</fullName>
    </recommendedName>
</protein>
<gene>
    <name evidence="4" type="ORF">ZOSMA_96G00490</name>
</gene>
<evidence type="ECO:0000256" key="1">
    <source>
        <dbReference type="ARBA" id="ARBA00022664"/>
    </source>
</evidence>
<feature type="compositionally biased region" description="Basic and acidic residues" evidence="2">
    <location>
        <begin position="882"/>
        <end position="902"/>
    </location>
</feature>
<dbReference type="OMA" id="DQQKPDT"/>
<feature type="domain" description="SURP motif" evidence="3">
    <location>
        <begin position="411"/>
        <end position="453"/>
    </location>
</feature>
<evidence type="ECO:0000256" key="2">
    <source>
        <dbReference type="SAM" id="MobiDB-lite"/>
    </source>
</evidence>
<feature type="region of interest" description="Disordered" evidence="2">
    <location>
        <begin position="798"/>
        <end position="997"/>
    </location>
</feature>
<dbReference type="GO" id="GO:0006397">
    <property type="term" value="P:mRNA processing"/>
    <property type="evidence" value="ECO:0007669"/>
    <property type="project" value="UniProtKB-KW"/>
</dbReference>
<keyword evidence="5" id="KW-1185">Reference proteome</keyword>
<comment type="caution">
    <text evidence="4">The sequence shown here is derived from an EMBL/GenBank/DDBJ whole genome shotgun (WGS) entry which is preliminary data.</text>
</comment>
<dbReference type="Pfam" id="PF07713">
    <property type="entry name" value="DUF1604"/>
    <property type="match status" value="1"/>
</dbReference>
<feature type="region of interest" description="Disordered" evidence="2">
    <location>
        <begin position="699"/>
        <end position="718"/>
    </location>
</feature>
<dbReference type="Pfam" id="PF01805">
    <property type="entry name" value="Surp"/>
    <property type="match status" value="1"/>
</dbReference>
<feature type="compositionally biased region" description="Basic and acidic residues" evidence="2">
    <location>
        <begin position="216"/>
        <end position="227"/>
    </location>
</feature>
<proteinExistence type="predicted"/>
<feature type="compositionally biased region" description="Basic residues" evidence="2">
    <location>
        <begin position="971"/>
        <end position="989"/>
    </location>
</feature>
<accession>A0A0K9NIC3</accession>
<dbReference type="SMART" id="SM00648">
    <property type="entry name" value="SWAP"/>
    <property type="match status" value="1"/>
</dbReference>
<dbReference type="OrthoDB" id="20507at2759"/>
<reference evidence="5" key="1">
    <citation type="journal article" date="2016" name="Nature">
        <title>The genome of the seagrass Zostera marina reveals angiosperm adaptation to the sea.</title>
        <authorList>
            <person name="Olsen J.L."/>
            <person name="Rouze P."/>
            <person name="Verhelst B."/>
            <person name="Lin Y.-C."/>
            <person name="Bayer T."/>
            <person name="Collen J."/>
            <person name="Dattolo E."/>
            <person name="De Paoli E."/>
            <person name="Dittami S."/>
            <person name="Maumus F."/>
            <person name="Michel G."/>
            <person name="Kersting A."/>
            <person name="Lauritano C."/>
            <person name="Lohaus R."/>
            <person name="Toepel M."/>
            <person name="Tonon T."/>
            <person name="Vanneste K."/>
            <person name="Amirebrahimi M."/>
            <person name="Brakel J."/>
            <person name="Bostroem C."/>
            <person name="Chovatia M."/>
            <person name="Grimwood J."/>
            <person name="Jenkins J.W."/>
            <person name="Jueterbock A."/>
            <person name="Mraz A."/>
            <person name="Stam W.T."/>
            <person name="Tice H."/>
            <person name="Bornberg-Bauer E."/>
            <person name="Green P.J."/>
            <person name="Pearson G.A."/>
            <person name="Procaccini G."/>
            <person name="Duarte C.M."/>
            <person name="Schmutz J."/>
            <person name="Reusch T.B.H."/>
            <person name="Van de Peer Y."/>
        </authorList>
    </citation>
    <scope>NUCLEOTIDE SEQUENCE [LARGE SCALE GENOMIC DNA]</scope>
    <source>
        <strain evidence="5">cv. Finnish</strain>
    </source>
</reference>
<dbReference type="GO" id="GO:0003723">
    <property type="term" value="F:RNA binding"/>
    <property type="evidence" value="ECO:0000318"/>
    <property type="project" value="GO_Central"/>
</dbReference>
<evidence type="ECO:0000313" key="5">
    <source>
        <dbReference type="Proteomes" id="UP000036987"/>
    </source>
</evidence>
<evidence type="ECO:0000313" key="4">
    <source>
        <dbReference type="EMBL" id="KMZ56373.1"/>
    </source>
</evidence>
<feature type="compositionally biased region" description="Basic and acidic residues" evidence="2">
    <location>
        <begin position="926"/>
        <end position="970"/>
    </location>
</feature>
<dbReference type="PANTHER" id="PTHR13384">
    <property type="entry name" value="G PATCH DOMAIN-CONTAINING PROTEIN 1"/>
    <property type="match status" value="1"/>
</dbReference>
<dbReference type="InterPro" id="IPR011666">
    <property type="entry name" value="DUF1604"/>
</dbReference>
<dbReference type="GO" id="GO:0005634">
    <property type="term" value="C:nucleus"/>
    <property type="evidence" value="ECO:0000318"/>
    <property type="project" value="GO_Central"/>
</dbReference>
<dbReference type="Pfam" id="PF26093">
    <property type="entry name" value="HTH_TGH"/>
    <property type="match status" value="1"/>
</dbReference>
<dbReference type="Proteomes" id="UP000036987">
    <property type="component" value="Unassembled WGS sequence"/>
</dbReference>
<keyword evidence="1" id="KW-0507">mRNA processing</keyword>
<evidence type="ECO:0000259" key="3">
    <source>
        <dbReference type="PROSITE" id="PS50128"/>
    </source>
</evidence>
<feature type="compositionally biased region" description="Polar residues" evidence="2">
    <location>
        <begin position="474"/>
        <end position="485"/>
    </location>
</feature>
<feature type="compositionally biased region" description="Low complexity" evidence="2">
    <location>
        <begin position="822"/>
        <end position="834"/>
    </location>
</feature>
<dbReference type="PANTHER" id="PTHR13384:SF19">
    <property type="entry name" value="G PATCH DOMAIN-CONTAINING PROTEIN 1"/>
    <property type="match status" value="1"/>
</dbReference>
<feature type="compositionally biased region" description="Basic and acidic residues" evidence="2">
    <location>
        <begin position="486"/>
        <end position="498"/>
    </location>
</feature>
<name>A0A0K9NIC3_ZOSMR</name>
<dbReference type="AlphaFoldDB" id="A0A0K9NIC3"/>